<evidence type="ECO:0000256" key="8">
    <source>
        <dbReference type="ARBA" id="ARBA00048202"/>
    </source>
</evidence>
<dbReference type="SUPFAM" id="SSF52283">
    <property type="entry name" value="Formate/glycerate dehydrogenase catalytic domain-like"/>
    <property type="match status" value="1"/>
</dbReference>
<evidence type="ECO:0000256" key="5">
    <source>
        <dbReference type="ARBA" id="ARBA00022857"/>
    </source>
</evidence>
<dbReference type="InterPro" id="IPR008143">
    <property type="entry name" value="Ala_DH/PNT_CS2"/>
</dbReference>
<dbReference type="InterPro" id="IPR007886">
    <property type="entry name" value="AlaDH/PNT_N"/>
</dbReference>
<reference evidence="11 12" key="1">
    <citation type="submission" date="2019-12" db="EMBL/GenBank/DDBJ databases">
        <title>Genome sequencing and assembly of endphytes of Porphyra tenera.</title>
        <authorList>
            <person name="Park J.M."/>
            <person name="Shin R."/>
            <person name="Jo S.H."/>
        </authorList>
    </citation>
    <scope>NUCLEOTIDE SEQUENCE [LARGE SCALE GENOMIC DNA]</scope>
    <source>
        <strain evidence="11 12">GPM4</strain>
    </source>
</reference>
<keyword evidence="5" id="KW-0521">NADP</keyword>
<comment type="similarity">
    <text evidence="2">Belongs to the AlaDH/PNT family.</text>
</comment>
<dbReference type="AlphaFoldDB" id="A0A857JNB0"/>
<accession>A0A857JNB0</accession>
<dbReference type="SMART" id="SM01003">
    <property type="entry name" value="AlaDh_PNT_N"/>
    <property type="match status" value="1"/>
</dbReference>
<evidence type="ECO:0000259" key="9">
    <source>
        <dbReference type="SMART" id="SM01002"/>
    </source>
</evidence>
<evidence type="ECO:0000313" key="11">
    <source>
        <dbReference type="EMBL" id="QHJ12996.1"/>
    </source>
</evidence>
<name>A0A857JNB0_9ALTE</name>
<dbReference type="Pfam" id="PF01262">
    <property type="entry name" value="AlaDh_PNT_C"/>
    <property type="match status" value="1"/>
</dbReference>
<dbReference type="KEGG" id="pmes:FX988_03254"/>
<evidence type="ECO:0000256" key="6">
    <source>
        <dbReference type="ARBA" id="ARBA00022967"/>
    </source>
</evidence>
<comment type="catalytic activity">
    <reaction evidence="8">
        <text>NAD(+) + NADPH + H(+)(in) = NADH + NADP(+) + H(+)(out)</text>
        <dbReference type="Rhea" id="RHEA:47992"/>
        <dbReference type="ChEBI" id="CHEBI:15378"/>
        <dbReference type="ChEBI" id="CHEBI:57540"/>
        <dbReference type="ChEBI" id="CHEBI:57783"/>
        <dbReference type="ChEBI" id="CHEBI:57945"/>
        <dbReference type="ChEBI" id="CHEBI:58349"/>
        <dbReference type="EC" id="7.1.1.1"/>
    </reaction>
</comment>
<keyword evidence="12" id="KW-1185">Reference proteome</keyword>
<dbReference type="Gene3D" id="3.40.50.720">
    <property type="entry name" value="NAD(P)-binding Rossmann-like Domain"/>
    <property type="match status" value="2"/>
</dbReference>
<gene>
    <name evidence="11" type="ORF">FX988_03254</name>
</gene>
<dbReference type="EMBL" id="CP047656">
    <property type="protein sequence ID" value="QHJ12996.1"/>
    <property type="molecule type" value="Genomic_DNA"/>
</dbReference>
<dbReference type="InterPro" id="IPR007698">
    <property type="entry name" value="AlaDH/PNT_NAD(H)-bd"/>
</dbReference>
<dbReference type="OrthoDB" id="9804592at2"/>
<organism evidence="11 12">
    <name type="scientific">Paraglaciecola mesophila</name>
    <dbReference type="NCBI Taxonomy" id="197222"/>
    <lineage>
        <taxon>Bacteria</taxon>
        <taxon>Pseudomonadati</taxon>
        <taxon>Pseudomonadota</taxon>
        <taxon>Gammaproteobacteria</taxon>
        <taxon>Alteromonadales</taxon>
        <taxon>Alteromonadaceae</taxon>
        <taxon>Paraglaciecola</taxon>
    </lineage>
</organism>
<evidence type="ECO:0000256" key="7">
    <source>
        <dbReference type="ARBA" id="ARBA00023027"/>
    </source>
</evidence>
<dbReference type="GO" id="GO:0016491">
    <property type="term" value="F:oxidoreductase activity"/>
    <property type="evidence" value="ECO:0007669"/>
    <property type="project" value="UniProtKB-KW"/>
</dbReference>
<dbReference type="GO" id="GO:0005886">
    <property type="term" value="C:plasma membrane"/>
    <property type="evidence" value="ECO:0007669"/>
    <property type="project" value="TreeGrafter"/>
</dbReference>
<dbReference type="SUPFAM" id="SSF51735">
    <property type="entry name" value="NAD(P)-binding Rossmann-fold domains"/>
    <property type="match status" value="1"/>
</dbReference>
<evidence type="ECO:0000256" key="4">
    <source>
        <dbReference type="ARBA" id="ARBA00022741"/>
    </source>
</evidence>
<keyword evidence="6" id="KW-1278">Translocase</keyword>
<evidence type="ECO:0000256" key="3">
    <source>
        <dbReference type="ARBA" id="ARBA00012943"/>
    </source>
</evidence>
<dbReference type="PANTHER" id="PTHR10160">
    <property type="entry name" value="NAD(P) TRANSHYDROGENASE"/>
    <property type="match status" value="1"/>
</dbReference>
<proteinExistence type="inferred from homology"/>
<dbReference type="GO" id="GO:0008750">
    <property type="term" value="F:proton-translocating NAD(P)+ transhydrogenase activity"/>
    <property type="evidence" value="ECO:0007669"/>
    <property type="project" value="UniProtKB-EC"/>
</dbReference>
<sequence length="389" mass="41610">MPTIAFPAEMKAGEKRCSLLPVNVKAYKLLGADVLIESGLGQHIHVTDEEYIEAGARVSSTRDELLASGDIVLSLHKLSEGDVTHVKQDALVVSYLDPFNEPSFVDTLCNKGLTSISMEMIPRISRCQKMDALSSQASLAGYVMVMQAVNTLANVLPMMMTPAGTLKPAKVFIIGAGVAGLQAIATAKRLGASVTAFDTRTVVAEQVRSLGAKFLDIDLGETGETGQGYAQALTPEQMQIQQREQAKCIADSDIVITTAQLFGRKPPVLIKQDTIASMRPGSVIVDMAAETGGNVEGSVSGETVSIHNVNVIGTGAWANGVAKHATQMYASNLYNLISEFWSKDDNRFALDIEDEVQSGCIITYQGKVVNKMISDFYAAQKQTTNDGVA</sequence>
<dbReference type="Pfam" id="PF05222">
    <property type="entry name" value="AlaDh_PNT_N"/>
    <property type="match status" value="1"/>
</dbReference>
<dbReference type="EC" id="7.1.1.1" evidence="3"/>
<dbReference type="GO" id="GO:0050661">
    <property type="term" value="F:NADP binding"/>
    <property type="evidence" value="ECO:0007669"/>
    <property type="project" value="TreeGrafter"/>
</dbReference>
<evidence type="ECO:0000259" key="10">
    <source>
        <dbReference type="SMART" id="SM01003"/>
    </source>
</evidence>
<evidence type="ECO:0000256" key="2">
    <source>
        <dbReference type="ARBA" id="ARBA00005689"/>
    </source>
</evidence>
<evidence type="ECO:0000256" key="1">
    <source>
        <dbReference type="ARBA" id="ARBA00003943"/>
    </source>
</evidence>
<dbReference type="RefSeq" id="WP_160181135.1">
    <property type="nucleotide sequence ID" value="NZ_CP047656.1"/>
</dbReference>
<evidence type="ECO:0000313" key="12">
    <source>
        <dbReference type="Proteomes" id="UP000464524"/>
    </source>
</evidence>
<comment type="function">
    <text evidence="1">The transhydrogenation between NADH and NADP is coupled to respiration and ATP hydrolysis and functions as a proton pump across the membrane.</text>
</comment>
<keyword evidence="11" id="KW-0560">Oxidoreductase</keyword>
<dbReference type="InterPro" id="IPR036291">
    <property type="entry name" value="NAD(P)-bd_dom_sf"/>
</dbReference>
<keyword evidence="4" id="KW-0547">Nucleotide-binding</keyword>
<dbReference type="SMART" id="SM01002">
    <property type="entry name" value="AlaDh_PNT_C"/>
    <property type="match status" value="1"/>
</dbReference>
<dbReference type="PANTHER" id="PTHR10160:SF19">
    <property type="entry name" value="PROTON-TRANSLOCATING NAD(P)(+) TRANSHYDROGENASE"/>
    <property type="match status" value="1"/>
</dbReference>
<dbReference type="CDD" id="cd05304">
    <property type="entry name" value="Rubrum_tdh"/>
    <property type="match status" value="1"/>
</dbReference>
<protein>
    <recommendedName>
        <fullName evidence="3">proton-translocating NAD(P)(+) transhydrogenase</fullName>
        <ecNumber evidence="3">7.1.1.1</ecNumber>
    </recommendedName>
</protein>
<dbReference type="PROSITE" id="PS00837">
    <property type="entry name" value="ALADH_PNT_2"/>
    <property type="match status" value="1"/>
</dbReference>
<keyword evidence="7" id="KW-0520">NAD</keyword>
<dbReference type="Proteomes" id="UP000464524">
    <property type="component" value="Chromosome"/>
</dbReference>
<feature type="domain" description="Alanine dehydrogenase/pyridine nucleotide transhydrogenase N-terminal" evidence="10">
    <location>
        <begin position="5"/>
        <end position="140"/>
    </location>
</feature>
<dbReference type="GO" id="GO:0006740">
    <property type="term" value="P:NADPH regeneration"/>
    <property type="evidence" value="ECO:0007669"/>
    <property type="project" value="TreeGrafter"/>
</dbReference>
<feature type="domain" description="Alanine dehydrogenase/pyridine nucleotide transhydrogenase NAD(H)-binding" evidence="9">
    <location>
        <begin position="149"/>
        <end position="313"/>
    </location>
</feature>